<accession>A0A7C9E728</accession>
<dbReference type="InterPro" id="IPR045247">
    <property type="entry name" value="Oye-like"/>
</dbReference>
<dbReference type="GO" id="GO:0031408">
    <property type="term" value="P:oxylipin biosynthetic process"/>
    <property type="evidence" value="ECO:0007669"/>
    <property type="project" value="TreeGrafter"/>
</dbReference>
<evidence type="ECO:0000256" key="4">
    <source>
        <dbReference type="ARBA" id="ARBA00022643"/>
    </source>
</evidence>
<evidence type="ECO:0000256" key="5">
    <source>
        <dbReference type="ARBA" id="ARBA00022857"/>
    </source>
</evidence>
<evidence type="ECO:0000256" key="2">
    <source>
        <dbReference type="ARBA" id="ARBA00005979"/>
    </source>
</evidence>
<dbReference type="GO" id="GO:0005777">
    <property type="term" value="C:peroxisome"/>
    <property type="evidence" value="ECO:0007669"/>
    <property type="project" value="TreeGrafter"/>
</dbReference>
<dbReference type="Pfam" id="PF00724">
    <property type="entry name" value="Oxidored_FMN"/>
    <property type="match status" value="1"/>
</dbReference>
<sequence>MALYQPGGGAPISSTNKPISSRWKVLLPDGSKDDYSTPRALATSEMLDLVEQYRQAALNAVQAGFDGVEVHAASGYLIDQFLNDGINDRTDDYGGAPENRCKFLVQILEAVTQAIGIERVGVKISPTLYHQDVHDSDPLALGLAVVDRLNQVQDESGLKLTHLQIQAGTFNHGIDDREADTLRKLRKAYQGTFMISGGFNRELGMNAIAEGDADLIAYGQHFISNPDLVHRFKIGAPLNKYDFATVCTHDPVVGYTDYAFLDENSEP</sequence>
<dbReference type="EC" id="1.3.1.42" evidence="7"/>
<keyword evidence="4" id="KW-0288">FMN</keyword>
<dbReference type="PANTHER" id="PTHR22893:SF112">
    <property type="entry name" value="12-OXOPHYTODIENOATE REDUCTASE 3"/>
    <property type="match status" value="1"/>
</dbReference>
<proteinExistence type="inferred from homology"/>
<dbReference type="Gene3D" id="3.20.20.70">
    <property type="entry name" value="Aldolase class I"/>
    <property type="match status" value="1"/>
</dbReference>
<reference evidence="7" key="2">
    <citation type="submission" date="2020-07" db="EMBL/GenBank/DDBJ databases">
        <authorList>
            <person name="Vera ALvarez R."/>
            <person name="Arias-Moreno D.M."/>
            <person name="Jimenez-Jacinto V."/>
            <person name="Jimenez-Bremont J.F."/>
            <person name="Swaminathan K."/>
            <person name="Moose S.P."/>
            <person name="Guerrero-Gonzalez M.L."/>
            <person name="Marino-Ramirez L."/>
            <person name="Landsman D."/>
            <person name="Rodriguez-Kessler M."/>
            <person name="Delgado-Sanchez P."/>
        </authorList>
    </citation>
    <scope>NUCLEOTIDE SEQUENCE</scope>
    <source>
        <tissue evidence="7">Cladode</tissue>
    </source>
</reference>
<organism evidence="7">
    <name type="scientific">Opuntia streptacantha</name>
    <name type="common">Prickly pear cactus</name>
    <name type="synonym">Opuntia cardona</name>
    <dbReference type="NCBI Taxonomy" id="393608"/>
    <lineage>
        <taxon>Eukaryota</taxon>
        <taxon>Viridiplantae</taxon>
        <taxon>Streptophyta</taxon>
        <taxon>Embryophyta</taxon>
        <taxon>Tracheophyta</taxon>
        <taxon>Spermatophyta</taxon>
        <taxon>Magnoliopsida</taxon>
        <taxon>eudicotyledons</taxon>
        <taxon>Gunneridae</taxon>
        <taxon>Pentapetalae</taxon>
        <taxon>Caryophyllales</taxon>
        <taxon>Cactineae</taxon>
        <taxon>Cactaceae</taxon>
        <taxon>Opuntioideae</taxon>
        <taxon>Opuntia</taxon>
    </lineage>
</organism>
<evidence type="ECO:0000256" key="3">
    <source>
        <dbReference type="ARBA" id="ARBA00022630"/>
    </source>
</evidence>
<dbReference type="AlphaFoldDB" id="A0A7C9E728"/>
<dbReference type="InterPro" id="IPR013785">
    <property type="entry name" value="Aldolase_TIM"/>
</dbReference>
<dbReference type="InterPro" id="IPR001155">
    <property type="entry name" value="OxRdtase_FMN_N"/>
</dbReference>
<evidence type="ECO:0000313" key="7">
    <source>
        <dbReference type="EMBL" id="MBA4661861.1"/>
    </source>
</evidence>
<keyword evidence="5" id="KW-0521">NADP</keyword>
<comment type="cofactor">
    <cofactor evidence="1">
        <name>FMN</name>
        <dbReference type="ChEBI" id="CHEBI:58210"/>
    </cofactor>
</comment>
<comment type="similarity">
    <text evidence="2">Belongs to the NADH:flavin oxidoreductase/NADH oxidase family.</text>
</comment>
<feature type="domain" description="NADH:flavin oxidoreductase/NADH oxidase N-terminal" evidence="6">
    <location>
        <begin position="35"/>
        <end position="238"/>
    </location>
</feature>
<reference evidence="7" key="1">
    <citation type="journal article" date="2013" name="J. Plant Res.">
        <title>Effect of fungi and light on seed germination of three Opuntia species from semiarid lands of central Mexico.</title>
        <authorList>
            <person name="Delgado-Sanchez P."/>
            <person name="Jimenez-Bremont J.F."/>
            <person name="Guerrero-Gonzalez Mde L."/>
            <person name="Flores J."/>
        </authorList>
    </citation>
    <scope>NUCLEOTIDE SEQUENCE</scope>
    <source>
        <tissue evidence="7">Cladode</tissue>
    </source>
</reference>
<dbReference type="GO" id="GO:0010181">
    <property type="term" value="F:FMN binding"/>
    <property type="evidence" value="ECO:0007669"/>
    <property type="project" value="InterPro"/>
</dbReference>
<evidence type="ECO:0000259" key="6">
    <source>
        <dbReference type="Pfam" id="PF00724"/>
    </source>
</evidence>
<protein>
    <submittedName>
        <fullName evidence="7">12-oxophytodienoate reductase</fullName>
        <ecNumber evidence="7">1.3.1.42</ecNumber>
    </submittedName>
</protein>
<dbReference type="EMBL" id="GISG01213971">
    <property type="protein sequence ID" value="MBA4661861.1"/>
    <property type="molecule type" value="Transcribed_RNA"/>
</dbReference>
<evidence type="ECO:0000256" key="1">
    <source>
        <dbReference type="ARBA" id="ARBA00001917"/>
    </source>
</evidence>
<dbReference type="PANTHER" id="PTHR22893">
    <property type="entry name" value="NADH OXIDOREDUCTASE-RELATED"/>
    <property type="match status" value="1"/>
</dbReference>
<keyword evidence="3" id="KW-0285">Flavoprotein</keyword>
<dbReference type="GO" id="GO:0009695">
    <property type="term" value="P:jasmonic acid biosynthetic process"/>
    <property type="evidence" value="ECO:0007669"/>
    <property type="project" value="TreeGrafter"/>
</dbReference>
<keyword evidence="7" id="KW-0560">Oxidoreductase</keyword>
<dbReference type="GO" id="GO:0016629">
    <property type="term" value="F:12-oxophytodienoate reductase activity"/>
    <property type="evidence" value="ECO:0007669"/>
    <property type="project" value="UniProtKB-EC"/>
</dbReference>
<dbReference type="SUPFAM" id="SSF51395">
    <property type="entry name" value="FMN-linked oxidoreductases"/>
    <property type="match status" value="1"/>
</dbReference>
<name>A0A7C9E728_OPUST</name>